<evidence type="ECO:0000313" key="2">
    <source>
        <dbReference type="EMBL" id="PON96035.1"/>
    </source>
</evidence>
<evidence type="ECO:0000313" key="3">
    <source>
        <dbReference type="Proteomes" id="UP000237000"/>
    </source>
</evidence>
<keyword evidence="3" id="KW-1185">Reference proteome</keyword>
<accession>A0A2P5FE07</accession>
<dbReference type="Proteomes" id="UP000237000">
    <property type="component" value="Unassembled WGS sequence"/>
</dbReference>
<proteinExistence type="predicted"/>
<dbReference type="PANTHER" id="PTHR37265:SF8">
    <property type="match status" value="1"/>
</dbReference>
<evidence type="ECO:0000256" key="1">
    <source>
        <dbReference type="SAM" id="MobiDB-lite"/>
    </source>
</evidence>
<dbReference type="AlphaFoldDB" id="A0A2P5FE07"/>
<feature type="region of interest" description="Disordered" evidence="1">
    <location>
        <begin position="1"/>
        <end position="31"/>
    </location>
</feature>
<protein>
    <submittedName>
        <fullName evidence="2">Uncharacterized protein</fullName>
    </submittedName>
</protein>
<sequence length="192" mass="20420">MEEAAPKSRPSPETSGEITGKLTGLVAEQDGAVEISPEIPIREELIEEFMQELYREITNNNKRNGASDHGGGPGSSGAETTSFGGDDAVVGGYKGKSESCGACVSESASTVMAGIEFVGSTSTRRGFSFPFETTTMWRESSGGGDHGRDQVEKWGEGMDGCDDGGDDHHGVDDEWLARVLSWGPVELEYPCF</sequence>
<dbReference type="OrthoDB" id="1660894at2759"/>
<dbReference type="InParanoid" id="A0A2P5FE07"/>
<gene>
    <name evidence="2" type="ORF">TorRG33x02_082830</name>
</gene>
<dbReference type="PANTHER" id="PTHR37265">
    <property type="entry name" value="OS01G0195300 PROTEIN"/>
    <property type="match status" value="1"/>
</dbReference>
<feature type="region of interest" description="Disordered" evidence="1">
    <location>
        <begin position="60"/>
        <end position="83"/>
    </location>
</feature>
<organism evidence="2 3">
    <name type="scientific">Trema orientale</name>
    <name type="common">Charcoal tree</name>
    <name type="synonym">Celtis orientalis</name>
    <dbReference type="NCBI Taxonomy" id="63057"/>
    <lineage>
        <taxon>Eukaryota</taxon>
        <taxon>Viridiplantae</taxon>
        <taxon>Streptophyta</taxon>
        <taxon>Embryophyta</taxon>
        <taxon>Tracheophyta</taxon>
        <taxon>Spermatophyta</taxon>
        <taxon>Magnoliopsida</taxon>
        <taxon>eudicotyledons</taxon>
        <taxon>Gunneridae</taxon>
        <taxon>Pentapetalae</taxon>
        <taxon>rosids</taxon>
        <taxon>fabids</taxon>
        <taxon>Rosales</taxon>
        <taxon>Cannabaceae</taxon>
        <taxon>Trema</taxon>
    </lineage>
</organism>
<dbReference type="EMBL" id="JXTC01000041">
    <property type="protein sequence ID" value="PON96035.1"/>
    <property type="molecule type" value="Genomic_DNA"/>
</dbReference>
<name>A0A2P5FE07_TREOI</name>
<comment type="caution">
    <text evidence="2">The sequence shown here is derived from an EMBL/GenBank/DDBJ whole genome shotgun (WGS) entry which is preliminary data.</text>
</comment>
<reference evidence="3" key="1">
    <citation type="submission" date="2016-06" db="EMBL/GenBank/DDBJ databases">
        <title>Parallel loss of symbiosis genes in relatives of nitrogen-fixing non-legume Parasponia.</title>
        <authorList>
            <person name="Van Velzen R."/>
            <person name="Holmer R."/>
            <person name="Bu F."/>
            <person name="Rutten L."/>
            <person name="Van Zeijl A."/>
            <person name="Liu W."/>
            <person name="Santuari L."/>
            <person name="Cao Q."/>
            <person name="Sharma T."/>
            <person name="Shen D."/>
            <person name="Roswanjaya Y."/>
            <person name="Wardhani T."/>
            <person name="Kalhor M.S."/>
            <person name="Jansen J."/>
            <person name="Van den Hoogen J."/>
            <person name="Gungor B."/>
            <person name="Hartog M."/>
            <person name="Hontelez J."/>
            <person name="Verver J."/>
            <person name="Yang W.-C."/>
            <person name="Schijlen E."/>
            <person name="Repin R."/>
            <person name="Schilthuizen M."/>
            <person name="Schranz E."/>
            <person name="Heidstra R."/>
            <person name="Miyata K."/>
            <person name="Fedorova E."/>
            <person name="Kohlen W."/>
            <person name="Bisseling T."/>
            <person name="Smit S."/>
            <person name="Geurts R."/>
        </authorList>
    </citation>
    <scope>NUCLEOTIDE SEQUENCE [LARGE SCALE GENOMIC DNA]</scope>
    <source>
        <strain evidence="3">cv. RG33-2</strain>
    </source>
</reference>